<feature type="domain" description="Retrotransposon gag" evidence="1">
    <location>
        <begin position="100"/>
        <end position="184"/>
    </location>
</feature>
<dbReference type="InterPro" id="IPR029472">
    <property type="entry name" value="Copia-like_N"/>
</dbReference>
<sequence length="214" mass="24673">MNLFKIQHHHIFLTSADYTNSSLVAVPLDGDNYQRGRKAMLNVLRAKNKLRFINGVMEKPTDNPQETLAWSKCDGLVISWLTNSINPILYDSIVYHETALDLWKDLEERFGHSNEPRIHELRREIVTMTQGATNVLSFFTRLKGAWDELNSHMTIPKCTCDAATAWQAERDKEKVHQFLMGLNDSFKTLHSQILAMEPLPTLNRIYSMVVTEKK</sequence>
<dbReference type="Pfam" id="PF03732">
    <property type="entry name" value="Retrotrans_gag"/>
    <property type="match status" value="1"/>
</dbReference>
<evidence type="ECO:0008006" key="5">
    <source>
        <dbReference type="Google" id="ProtNLM"/>
    </source>
</evidence>
<dbReference type="Proteomes" id="UP001652660">
    <property type="component" value="Chromosome 10e"/>
</dbReference>
<protein>
    <recommendedName>
        <fullName evidence="5">Retrotransposon gag domain-containing protein</fullName>
    </recommendedName>
</protein>
<dbReference type="PANTHER" id="PTHR37610:SF97">
    <property type="entry name" value="RETROTRANSPOSON GAG DOMAIN-CONTAINING PROTEIN"/>
    <property type="match status" value="1"/>
</dbReference>
<dbReference type="Pfam" id="PF14244">
    <property type="entry name" value="Retrotran_gag_3"/>
    <property type="match status" value="1"/>
</dbReference>
<reference evidence="4" key="1">
    <citation type="submission" date="2025-08" db="UniProtKB">
        <authorList>
            <consortium name="RefSeq"/>
        </authorList>
    </citation>
    <scope>IDENTIFICATION</scope>
    <source>
        <tissue evidence="4">Leaves</tissue>
    </source>
</reference>
<accession>A0ABM4VUP5</accession>
<gene>
    <name evidence="4" type="primary">LOC140015224</name>
</gene>
<dbReference type="PANTHER" id="PTHR37610">
    <property type="entry name" value="CCHC-TYPE DOMAIN-CONTAINING PROTEIN"/>
    <property type="match status" value="1"/>
</dbReference>
<evidence type="ECO:0000259" key="2">
    <source>
        <dbReference type="Pfam" id="PF14244"/>
    </source>
</evidence>
<feature type="domain" description="Retrotransposon Copia-like N-terminal" evidence="2">
    <location>
        <begin position="16"/>
        <end position="61"/>
    </location>
</feature>
<dbReference type="GeneID" id="140015224"/>
<dbReference type="InterPro" id="IPR005162">
    <property type="entry name" value="Retrotrans_gag_dom"/>
</dbReference>
<evidence type="ECO:0000313" key="3">
    <source>
        <dbReference type="Proteomes" id="UP001652660"/>
    </source>
</evidence>
<organism evidence="3 4">
    <name type="scientific">Coffea arabica</name>
    <name type="common">Arabian coffee</name>
    <dbReference type="NCBI Taxonomy" id="13443"/>
    <lineage>
        <taxon>Eukaryota</taxon>
        <taxon>Viridiplantae</taxon>
        <taxon>Streptophyta</taxon>
        <taxon>Embryophyta</taxon>
        <taxon>Tracheophyta</taxon>
        <taxon>Spermatophyta</taxon>
        <taxon>Magnoliopsida</taxon>
        <taxon>eudicotyledons</taxon>
        <taxon>Gunneridae</taxon>
        <taxon>Pentapetalae</taxon>
        <taxon>asterids</taxon>
        <taxon>lamiids</taxon>
        <taxon>Gentianales</taxon>
        <taxon>Rubiaceae</taxon>
        <taxon>Ixoroideae</taxon>
        <taxon>Gardenieae complex</taxon>
        <taxon>Bertiereae - Coffeeae clade</taxon>
        <taxon>Coffeeae</taxon>
        <taxon>Coffea</taxon>
    </lineage>
</organism>
<dbReference type="RefSeq" id="XP_071923238.1">
    <property type="nucleotide sequence ID" value="XM_072067137.1"/>
</dbReference>
<evidence type="ECO:0000313" key="4">
    <source>
        <dbReference type="RefSeq" id="XP_071923238.1"/>
    </source>
</evidence>
<name>A0ABM4VUP5_COFAR</name>
<evidence type="ECO:0000259" key="1">
    <source>
        <dbReference type="Pfam" id="PF03732"/>
    </source>
</evidence>
<keyword evidence="3" id="KW-1185">Reference proteome</keyword>
<proteinExistence type="predicted"/>